<organism evidence="2 3">
    <name type="scientific">Dyadobacter arcticus</name>
    <dbReference type="NCBI Taxonomy" id="1078754"/>
    <lineage>
        <taxon>Bacteria</taxon>
        <taxon>Pseudomonadati</taxon>
        <taxon>Bacteroidota</taxon>
        <taxon>Cytophagia</taxon>
        <taxon>Cytophagales</taxon>
        <taxon>Spirosomataceae</taxon>
        <taxon>Dyadobacter</taxon>
    </lineage>
</organism>
<dbReference type="Proteomes" id="UP001179181">
    <property type="component" value="Unassembled WGS sequence"/>
</dbReference>
<feature type="domain" description="Peptidase C14 caspase" evidence="1">
    <location>
        <begin position="96"/>
        <end position="241"/>
    </location>
</feature>
<dbReference type="InterPro" id="IPR011600">
    <property type="entry name" value="Pept_C14_caspase"/>
</dbReference>
<evidence type="ECO:0000313" key="2">
    <source>
        <dbReference type="EMBL" id="NIJ54594.1"/>
    </source>
</evidence>
<dbReference type="SUPFAM" id="SSF52129">
    <property type="entry name" value="Caspase-like"/>
    <property type="match status" value="1"/>
</dbReference>
<dbReference type="Pfam" id="PF00656">
    <property type="entry name" value="Peptidase_C14"/>
    <property type="match status" value="1"/>
</dbReference>
<proteinExistence type="predicted"/>
<keyword evidence="3" id="KW-1185">Reference proteome</keyword>
<dbReference type="EMBL" id="JAASQJ010000003">
    <property type="protein sequence ID" value="NIJ54594.1"/>
    <property type="molecule type" value="Genomic_DNA"/>
</dbReference>
<protein>
    <recommendedName>
        <fullName evidence="1">Peptidase C14 caspase domain-containing protein</fullName>
    </recommendedName>
</protein>
<name>A0ABX0URQ1_9BACT</name>
<evidence type="ECO:0000259" key="1">
    <source>
        <dbReference type="Pfam" id="PF00656"/>
    </source>
</evidence>
<dbReference type="InterPro" id="IPR029030">
    <property type="entry name" value="Caspase-like_dom_sf"/>
</dbReference>
<reference evidence="2 3" key="1">
    <citation type="submission" date="2020-03" db="EMBL/GenBank/DDBJ databases">
        <title>Genomic Encyclopedia of Type Strains, Phase IV (KMG-IV): sequencing the most valuable type-strain genomes for metagenomic binning, comparative biology and taxonomic classification.</title>
        <authorList>
            <person name="Goeker M."/>
        </authorList>
    </citation>
    <scope>NUCLEOTIDE SEQUENCE [LARGE SCALE GENOMIC DNA]</scope>
    <source>
        <strain evidence="2 3">DSM 102865</strain>
    </source>
</reference>
<sequence length="381" mass="42069">MIQEFNAGEAGAKTHVLMIGVGGYPFLKGGTSVKQQFPELEDLGQLTSPMASVVSLYEKMVEYNTKNVWSKKLGSIEILLSPPPGSAPVLPGLNIENASLANIHKAYFSWKARCDQDEDNVALFYYCGHGFQKKYHFLLADDFGAIPQNPWLGAFNFDDTRDAFYSCKAKTPIFLVDACRQVTLRMLESDLTVPPIENPSLFNPEESKNHLTLKATASGQSAYGKKNQPTYFVQAVISGLDGLVARQDENDDWLIETSGLCTNIHMLLELINSKQSFKQRCQIACGVPTDIIKRKDAPIAWLEVSCTPDEALALAGLTCVEDIDVETGTLSRIPMVDKWKLNVKAATYKLGATFQAGDNFKNNTKKASLIPPFKKVKLVCK</sequence>
<evidence type="ECO:0000313" key="3">
    <source>
        <dbReference type="Proteomes" id="UP001179181"/>
    </source>
</evidence>
<gene>
    <name evidence="2" type="ORF">FHS68_003776</name>
</gene>
<dbReference type="Gene3D" id="3.40.50.1460">
    <property type="match status" value="1"/>
</dbReference>
<dbReference type="RefSeq" id="WP_167272975.1">
    <property type="nucleotide sequence ID" value="NZ_JAASQJ010000003.1"/>
</dbReference>
<comment type="caution">
    <text evidence="2">The sequence shown here is derived from an EMBL/GenBank/DDBJ whole genome shotgun (WGS) entry which is preliminary data.</text>
</comment>
<accession>A0ABX0URQ1</accession>